<accession>H1VKU4</accession>
<evidence type="ECO:0000313" key="2">
    <source>
        <dbReference type="Proteomes" id="UP000007174"/>
    </source>
</evidence>
<proteinExistence type="predicted"/>
<sequence>MADRLLRDRGARRVGTNWASNFSSAKIRTRIARGFPSYKTQLRSTG</sequence>
<name>H1VKU4_COLHI</name>
<dbReference type="EMBL" id="CACQ02004340">
    <property type="protein sequence ID" value="CCF40847.1"/>
    <property type="molecule type" value="Genomic_DNA"/>
</dbReference>
<organism evidence="1 2">
    <name type="scientific">Colletotrichum higginsianum (strain IMI 349063)</name>
    <name type="common">Crucifer anthracnose fungus</name>
    <dbReference type="NCBI Taxonomy" id="759273"/>
    <lineage>
        <taxon>Eukaryota</taxon>
        <taxon>Fungi</taxon>
        <taxon>Dikarya</taxon>
        <taxon>Ascomycota</taxon>
        <taxon>Pezizomycotina</taxon>
        <taxon>Sordariomycetes</taxon>
        <taxon>Hypocreomycetidae</taxon>
        <taxon>Glomerellales</taxon>
        <taxon>Glomerellaceae</taxon>
        <taxon>Colletotrichum</taxon>
        <taxon>Colletotrichum destructivum species complex</taxon>
    </lineage>
</organism>
<evidence type="ECO:0000313" key="1">
    <source>
        <dbReference type="EMBL" id="CCF40847.1"/>
    </source>
</evidence>
<gene>
    <name evidence="1" type="ORF">CH063_11305</name>
</gene>
<dbReference type="HOGENOM" id="CLU_3191288_0_0_1"/>
<dbReference type="AlphaFoldDB" id="H1VKU4"/>
<protein>
    <submittedName>
        <fullName evidence="1">Transposase</fullName>
    </submittedName>
</protein>
<dbReference type="Proteomes" id="UP000007174">
    <property type="component" value="Unassembled WGS sequence"/>
</dbReference>
<reference evidence="2" key="1">
    <citation type="journal article" date="2012" name="Nat. Genet.">
        <title>Lifestyle transitions in plant pathogenic Colletotrichum fungi deciphered by genome and transcriptome analyses.</title>
        <authorList>
            <person name="O'Connell R.J."/>
            <person name="Thon M.R."/>
            <person name="Hacquard S."/>
            <person name="Amyotte S.G."/>
            <person name="Kleemann J."/>
            <person name="Torres M.F."/>
            <person name="Damm U."/>
            <person name="Buiate E.A."/>
            <person name="Epstein L."/>
            <person name="Alkan N."/>
            <person name="Altmueller J."/>
            <person name="Alvarado-Balderrama L."/>
            <person name="Bauser C.A."/>
            <person name="Becker C."/>
            <person name="Birren B.W."/>
            <person name="Chen Z."/>
            <person name="Choi J."/>
            <person name="Crouch J.A."/>
            <person name="Duvick J.P."/>
            <person name="Farman M.A."/>
            <person name="Gan P."/>
            <person name="Heiman D."/>
            <person name="Henrissat B."/>
            <person name="Howard R.J."/>
            <person name="Kabbage M."/>
            <person name="Koch C."/>
            <person name="Kracher B."/>
            <person name="Kubo Y."/>
            <person name="Law A.D."/>
            <person name="Lebrun M.-H."/>
            <person name="Lee Y.-H."/>
            <person name="Miyara I."/>
            <person name="Moore N."/>
            <person name="Neumann U."/>
            <person name="Nordstroem K."/>
            <person name="Panaccione D.G."/>
            <person name="Panstruga R."/>
            <person name="Place M."/>
            <person name="Proctor R.H."/>
            <person name="Prusky D."/>
            <person name="Rech G."/>
            <person name="Reinhardt R."/>
            <person name="Rollins J.A."/>
            <person name="Rounsley S."/>
            <person name="Schardl C.L."/>
            <person name="Schwartz D.C."/>
            <person name="Shenoy N."/>
            <person name="Shirasu K."/>
            <person name="Sikhakolli U.R."/>
            <person name="Stueber K."/>
            <person name="Sukno S.A."/>
            <person name="Sweigard J.A."/>
            <person name="Takano Y."/>
            <person name="Takahara H."/>
            <person name="Trail F."/>
            <person name="van der Does H.C."/>
            <person name="Voll L.M."/>
            <person name="Will I."/>
            <person name="Young S."/>
            <person name="Zeng Q."/>
            <person name="Zhang J."/>
            <person name="Zhou S."/>
            <person name="Dickman M.B."/>
            <person name="Schulze-Lefert P."/>
            <person name="Ver Loren van Themaat E."/>
            <person name="Ma L.-J."/>
            <person name="Vaillancourt L.J."/>
        </authorList>
    </citation>
    <scope>NUCLEOTIDE SEQUENCE [LARGE SCALE GENOMIC DNA]</scope>
    <source>
        <strain evidence="2">IMI 349063</strain>
    </source>
</reference>